<dbReference type="EMBL" id="JBBMFD010000004">
    <property type="protein sequence ID" value="MEQ2440035.1"/>
    <property type="molecule type" value="Genomic_DNA"/>
</dbReference>
<dbReference type="PANTHER" id="PTHR39191:SF1">
    <property type="entry name" value="DUF4922 DOMAIN-CONTAINING PROTEIN"/>
    <property type="match status" value="1"/>
</dbReference>
<evidence type="ECO:0000313" key="13">
    <source>
        <dbReference type="EMBL" id="MEQ2440035.1"/>
    </source>
</evidence>
<dbReference type="Proteomes" id="UP001489509">
    <property type="component" value="Unassembled WGS sequence"/>
</dbReference>
<gene>
    <name evidence="10 13" type="primary">galT</name>
    <name evidence="13" type="ORF">WMO26_04255</name>
</gene>
<dbReference type="PANTHER" id="PTHR39191">
    <property type="entry name" value="GALACTOSE-1-PHOSPHATE URIDYLYLTRANSFERASE"/>
    <property type="match status" value="1"/>
</dbReference>
<evidence type="ECO:0000256" key="3">
    <source>
        <dbReference type="ARBA" id="ARBA00004947"/>
    </source>
</evidence>
<keyword evidence="9 10" id="KW-0119">Carbohydrate metabolism</keyword>
<comment type="similarity">
    <text evidence="4 10">Belongs to the galactose-1-phosphate uridylyltransferase type 2 family.</text>
</comment>
<comment type="catalytic activity">
    <reaction evidence="1 10">
        <text>alpha-D-galactose 1-phosphate + UDP-alpha-D-glucose = alpha-D-glucose 1-phosphate + UDP-alpha-D-galactose</text>
        <dbReference type="Rhea" id="RHEA:13989"/>
        <dbReference type="ChEBI" id="CHEBI:58336"/>
        <dbReference type="ChEBI" id="CHEBI:58601"/>
        <dbReference type="ChEBI" id="CHEBI:58885"/>
        <dbReference type="ChEBI" id="CHEBI:66914"/>
        <dbReference type="EC" id="2.7.7.12"/>
    </reaction>
</comment>
<dbReference type="InterPro" id="IPR023425">
    <property type="entry name" value="GalP_uridyl_Trfase_II_CS"/>
</dbReference>
<evidence type="ECO:0000256" key="10">
    <source>
        <dbReference type="HAMAP-Rule" id="MF_00571"/>
    </source>
</evidence>
<feature type="domain" description="Galactose-1-phosphate uridyl transferase N-terminal" evidence="11">
    <location>
        <begin position="19"/>
        <end position="226"/>
    </location>
</feature>
<feature type="domain" description="Galactose-1-phosphate uridyl transferase C-terminal" evidence="12">
    <location>
        <begin position="246"/>
        <end position="437"/>
    </location>
</feature>
<organism evidence="13 14">
    <name type="scientific">Solibaculum intestinale</name>
    <dbReference type="NCBI Taxonomy" id="3133165"/>
    <lineage>
        <taxon>Bacteria</taxon>
        <taxon>Bacillati</taxon>
        <taxon>Bacillota</taxon>
        <taxon>Clostridia</taxon>
        <taxon>Eubacteriales</taxon>
        <taxon>Oscillospiraceae</taxon>
        <taxon>Solibaculum</taxon>
    </lineage>
</organism>
<keyword evidence="8 10" id="KW-0299">Galactose metabolism</keyword>
<protein>
    <recommendedName>
        <fullName evidence="10">Galactose-1-phosphate uridylyltransferase</fullName>
        <shortName evidence="10">Gal-1-P uridylyltransferase</shortName>
        <ecNumber evidence="10">2.7.7.12</ecNumber>
    </recommendedName>
    <alternativeName>
        <fullName evidence="10">UDP-glucose--hexose-1-phosphate uridylyltransferase</fullName>
    </alternativeName>
</protein>
<dbReference type="Pfam" id="PF02744">
    <property type="entry name" value="GalP_UDP_tr_C"/>
    <property type="match status" value="1"/>
</dbReference>
<dbReference type="NCBIfam" id="TIGR01239">
    <property type="entry name" value="galT_2"/>
    <property type="match status" value="1"/>
</dbReference>
<dbReference type="NCBIfam" id="NF003629">
    <property type="entry name" value="PRK05270.1-2"/>
    <property type="match status" value="1"/>
</dbReference>
<evidence type="ECO:0000256" key="5">
    <source>
        <dbReference type="ARBA" id="ARBA00022490"/>
    </source>
</evidence>
<dbReference type="GO" id="GO:0008108">
    <property type="term" value="F:UDP-glucose:hexose-1-phosphate uridylyltransferase activity"/>
    <property type="evidence" value="ECO:0007669"/>
    <property type="project" value="UniProtKB-EC"/>
</dbReference>
<dbReference type="PIRSF" id="PIRSF006005">
    <property type="entry name" value="GalT_BS"/>
    <property type="match status" value="1"/>
</dbReference>
<reference evidence="13 14" key="1">
    <citation type="submission" date="2024-03" db="EMBL/GenBank/DDBJ databases">
        <title>Human intestinal bacterial collection.</title>
        <authorList>
            <person name="Pauvert C."/>
            <person name="Hitch T.C.A."/>
            <person name="Clavel T."/>
        </authorList>
    </citation>
    <scope>NUCLEOTIDE SEQUENCE [LARGE SCALE GENOMIC DNA]</scope>
    <source>
        <strain evidence="13 14">CLA-JM-H44</strain>
    </source>
</reference>
<dbReference type="InterPro" id="IPR005849">
    <property type="entry name" value="GalP_Utransf_N"/>
</dbReference>
<dbReference type="RefSeq" id="WP_349218378.1">
    <property type="nucleotide sequence ID" value="NZ_JBBMFD010000004.1"/>
</dbReference>
<evidence type="ECO:0000256" key="2">
    <source>
        <dbReference type="ARBA" id="ARBA00004496"/>
    </source>
</evidence>
<keyword evidence="14" id="KW-1185">Reference proteome</keyword>
<evidence type="ECO:0000256" key="1">
    <source>
        <dbReference type="ARBA" id="ARBA00001107"/>
    </source>
</evidence>
<dbReference type="HAMAP" id="MF_00571">
    <property type="entry name" value="GalP_UDP_trans"/>
    <property type="match status" value="1"/>
</dbReference>
<dbReference type="InterPro" id="IPR000766">
    <property type="entry name" value="GalP_uridyl_Trfase_II"/>
</dbReference>
<evidence type="ECO:0000256" key="8">
    <source>
        <dbReference type="ARBA" id="ARBA00023144"/>
    </source>
</evidence>
<dbReference type="PROSITE" id="PS01163">
    <property type="entry name" value="GAL_P_UDP_TRANSF_II"/>
    <property type="match status" value="1"/>
</dbReference>
<sequence length="492" mass="56106">MDIYQAIASLVTRAVEQRMIEPEDEIYCKNRIINLLGLTEYVEREPADLDIPELLEMVTGYAAQNGVIEDLFDLKEVLSSAVMDVFLPKPSQVDARFHALYRQSPAMATEDFYRFSRVSNNIQTRRIAKNISYKTPTKYGDLDITINLSKPEKNPKDIAAAKLLKSANYPKCLLCIENEGYAGKVGHPGRASHRMIRLNLCGEPWYFQYSPYVYYNEHCIVLSRYHRDMAITRQTFERLLSFVEWLPHYFLGSNADLPIVGGSILTHDHYQGGNYEFAMAKAKADYYFELPGFEQLTCSVVKWPMSVIRMAGPDKDTLVRAAVHIHEAWKGYSDPSVDILCETGGAPHNTVTPIARRKGDRFELDVVLRNNRTSPEHPLGIFHPHEDVQHIKKENIGLIEVMGLAVLPARLVGELNEVEKFLLGLPSEVADYHRPWAEEMKVRYQNALSEANVHDVVQQEVGRKFERVLEDAGVFKRDEPGRAAFARFIKTL</sequence>
<keyword evidence="6 10" id="KW-0808">Transferase</keyword>
<evidence type="ECO:0000313" key="14">
    <source>
        <dbReference type="Proteomes" id="UP001489509"/>
    </source>
</evidence>
<evidence type="ECO:0000256" key="6">
    <source>
        <dbReference type="ARBA" id="ARBA00022679"/>
    </source>
</evidence>
<evidence type="ECO:0000259" key="12">
    <source>
        <dbReference type="Pfam" id="PF02744"/>
    </source>
</evidence>
<evidence type="ECO:0000256" key="4">
    <source>
        <dbReference type="ARBA" id="ARBA00008706"/>
    </source>
</evidence>
<comment type="pathway">
    <text evidence="3 10">Carbohydrate metabolism; galactose metabolism.</text>
</comment>
<evidence type="ECO:0000259" key="11">
    <source>
        <dbReference type="Pfam" id="PF01087"/>
    </source>
</evidence>
<dbReference type="EC" id="2.7.7.12" evidence="10"/>
<dbReference type="InterPro" id="IPR005850">
    <property type="entry name" value="GalP_Utransf_C"/>
</dbReference>
<keyword evidence="5 10" id="KW-0963">Cytoplasm</keyword>
<evidence type="ECO:0000256" key="9">
    <source>
        <dbReference type="ARBA" id="ARBA00023277"/>
    </source>
</evidence>
<comment type="caution">
    <text evidence="13">The sequence shown here is derived from an EMBL/GenBank/DDBJ whole genome shotgun (WGS) entry which is preliminary data.</text>
</comment>
<keyword evidence="7 10" id="KW-0548">Nucleotidyltransferase</keyword>
<evidence type="ECO:0000256" key="7">
    <source>
        <dbReference type="ARBA" id="ARBA00022695"/>
    </source>
</evidence>
<accession>A0ABV1DYB8</accession>
<proteinExistence type="inferred from homology"/>
<dbReference type="Pfam" id="PF01087">
    <property type="entry name" value="GalP_UDP_transf"/>
    <property type="match status" value="1"/>
</dbReference>
<comment type="subcellular location">
    <subcellularLocation>
        <location evidence="2 10">Cytoplasm</location>
    </subcellularLocation>
</comment>
<name>A0ABV1DYB8_9FIRM</name>